<evidence type="ECO:0000256" key="11">
    <source>
        <dbReference type="SAM" id="MobiDB-lite"/>
    </source>
</evidence>
<keyword evidence="2 10" id="KW-0813">Transport</keyword>
<dbReference type="RefSeq" id="WP_095552130.1">
    <property type="nucleotide sequence ID" value="NZ_NSJE01000013.1"/>
</dbReference>
<dbReference type="GO" id="GO:0033281">
    <property type="term" value="C:TAT protein transport complex"/>
    <property type="evidence" value="ECO:0007669"/>
    <property type="project" value="UniProtKB-UniRule"/>
</dbReference>
<evidence type="ECO:0000256" key="10">
    <source>
        <dbReference type="HAMAP-Rule" id="MF_00237"/>
    </source>
</evidence>
<dbReference type="HAMAP" id="MF_00237">
    <property type="entry name" value="TatB"/>
    <property type="match status" value="1"/>
</dbReference>
<protein>
    <recommendedName>
        <fullName evidence="10">Sec-independent protein translocase protein TatB</fullName>
    </recommendedName>
</protein>
<evidence type="ECO:0000256" key="5">
    <source>
        <dbReference type="ARBA" id="ARBA00022692"/>
    </source>
</evidence>
<evidence type="ECO:0000256" key="2">
    <source>
        <dbReference type="ARBA" id="ARBA00022448"/>
    </source>
</evidence>
<dbReference type="Proteomes" id="UP000218439">
    <property type="component" value="Unassembled WGS sequence"/>
</dbReference>
<dbReference type="PANTHER" id="PTHR33162:SF1">
    <property type="entry name" value="SEC-INDEPENDENT PROTEIN TRANSLOCASE PROTEIN TATA, CHLOROPLASTIC"/>
    <property type="match status" value="1"/>
</dbReference>
<dbReference type="InterPro" id="IPR003369">
    <property type="entry name" value="TatA/B/E"/>
</dbReference>
<dbReference type="Gene3D" id="1.20.5.3310">
    <property type="match status" value="1"/>
</dbReference>
<dbReference type="NCBIfam" id="TIGR01410">
    <property type="entry name" value="tatB"/>
    <property type="match status" value="1"/>
</dbReference>
<keyword evidence="8 10" id="KW-0811">Translocation</keyword>
<evidence type="ECO:0000256" key="8">
    <source>
        <dbReference type="ARBA" id="ARBA00023010"/>
    </source>
</evidence>
<comment type="subunit">
    <text evidence="10">The Tat system comprises two distinct complexes: a TatABC complex, containing multiple copies of TatA, TatB and TatC subunits, and a separate TatA complex, containing only TatA subunits. Substrates initially bind to the TatABC complex, which probably triggers association of the separate TatA complex to form the active translocon.</text>
</comment>
<keyword evidence="5 10" id="KW-0812">Transmembrane</keyword>
<name>A0A2A2AXG8_9BURK</name>
<feature type="region of interest" description="Disordered" evidence="11">
    <location>
        <begin position="99"/>
        <end position="120"/>
    </location>
</feature>
<comment type="similarity">
    <text evidence="10">Belongs to the TatB family.</text>
</comment>
<dbReference type="Pfam" id="PF02416">
    <property type="entry name" value="TatA_B_E"/>
    <property type="match status" value="1"/>
</dbReference>
<dbReference type="GO" id="GO:0008320">
    <property type="term" value="F:protein transmembrane transporter activity"/>
    <property type="evidence" value="ECO:0007669"/>
    <property type="project" value="UniProtKB-UniRule"/>
</dbReference>
<keyword evidence="7 10" id="KW-1133">Transmembrane helix</keyword>
<keyword evidence="3 10" id="KW-1003">Cell membrane</keyword>
<evidence type="ECO:0000313" key="13">
    <source>
        <dbReference type="Proteomes" id="UP000218439"/>
    </source>
</evidence>
<gene>
    <name evidence="10 12" type="primary">tatB</name>
    <name evidence="12" type="ORF">CK621_08970</name>
</gene>
<feature type="compositionally biased region" description="Basic residues" evidence="11">
    <location>
        <begin position="159"/>
        <end position="174"/>
    </location>
</feature>
<comment type="function">
    <text evidence="10">Part of the twin-arginine translocation (Tat) system that transports large folded proteins containing a characteristic twin-arginine motif in their signal peptide across membranes. Together with TatC, TatB is part of a receptor directly interacting with Tat signal peptides. TatB may form an oligomeric binding site that transiently accommodates folded Tat precursor proteins before their translocation.</text>
</comment>
<feature type="region of interest" description="Disordered" evidence="11">
    <location>
        <begin position="157"/>
        <end position="201"/>
    </location>
</feature>
<evidence type="ECO:0000256" key="6">
    <source>
        <dbReference type="ARBA" id="ARBA00022927"/>
    </source>
</evidence>
<feature type="compositionally biased region" description="Low complexity" evidence="11">
    <location>
        <begin position="175"/>
        <end position="187"/>
    </location>
</feature>
<comment type="caution">
    <text evidence="12">The sequence shown here is derived from an EMBL/GenBank/DDBJ whole genome shotgun (WGS) entry which is preliminary data.</text>
</comment>
<keyword evidence="9 10" id="KW-0472">Membrane</keyword>
<proteinExistence type="inferred from homology"/>
<dbReference type="EMBL" id="NSJE01000013">
    <property type="protein sequence ID" value="PAT42463.1"/>
    <property type="molecule type" value="Genomic_DNA"/>
</dbReference>
<evidence type="ECO:0000313" key="12">
    <source>
        <dbReference type="EMBL" id="PAT42463.1"/>
    </source>
</evidence>
<comment type="subcellular location">
    <subcellularLocation>
        <location evidence="10">Cell membrane</location>
        <topology evidence="10">Single-pass membrane protein</topology>
    </subcellularLocation>
    <subcellularLocation>
        <location evidence="1">Membrane</location>
        <topology evidence="1">Single-pass membrane protein</topology>
    </subcellularLocation>
</comment>
<accession>A0A2A2AXG8</accession>
<dbReference type="PRINTS" id="PR01506">
    <property type="entry name" value="TATBPROTEIN"/>
</dbReference>
<dbReference type="GO" id="GO:0043953">
    <property type="term" value="P:protein transport by the Tat complex"/>
    <property type="evidence" value="ECO:0007669"/>
    <property type="project" value="UniProtKB-UniRule"/>
</dbReference>
<evidence type="ECO:0000256" key="4">
    <source>
        <dbReference type="ARBA" id="ARBA00022519"/>
    </source>
</evidence>
<evidence type="ECO:0000256" key="1">
    <source>
        <dbReference type="ARBA" id="ARBA00004167"/>
    </source>
</evidence>
<dbReference type="PANTHER" id="PTHR33162">
    <property type="entry name" value="SEC-INDEPENDENT PROTEIN TRANSLOCASE PROTEIN TATA, CHLOROPLASTIC"/>
    <property type="match status" value="1"/>
</dbReference>
<dbReference type="AlphaFoldDB" id="A0A2A2AXG8"/>
<sequence length="201" mass="22218">MFDLGISKMVMIGVVALIVIGPERLPRVARTVGALLGKAQRYVNEVKREVNQAMELDELRKVKTSVEEAARDLEHSVRTHASDFQKEVDTLSKDLQDVQSWEEGSMQQYEGASAAPEDGLEDASKRAFVTAVAPVSVPVARKNWRLRRQAVPQWYKARQQVRRSLRSSATRRHAGAPAPGQPSPAAGQPGGSKFFHSAHRP</sequence>
<keyword evidence="4" id="KW-0997">Cell inner membrane</keyword>
<evidence type="ECO:0000256" key="7">
    <source>
        <dbReference type="ARBA" id="ARBA00022989"/>
    </source>
</evidence>
<dbReference type="InterPro" id="IPR018448">
    <property type="entry name" value="TatB"/>
</dbReference>
<organism evidence="12 13">
    <name type="scientific">Vandammella animalimorsus</name>
    <dbReference type="NCBI Taxonomy" id="2029117"/>
    <lineage>
        <taxon>Bacteria</taxon>
        <taxon>Pseudomonadati</taxon>
        <taxon>Pseudomonadota</taxon>
        <taxon>Betaproteobacteria</taxon>
        <taxon>Burkholderiales</taxon>
        <taxon>Comamonadaceae</taxon>
        <taxon>Vandammella</taxon>
    </lineage>
</organism>
<reference evidence="12 13" key="1">
    <citation type="submission" date="2017-08" db="EMBL/GenBank/DDBJ databases">
        <title>WGS of Clinical strains of the CDC Group NO-1 linked to zoonotic infections in humans.</title>
        <authorList>
            <person name="Bernier A.-M."/>
            <person name="Bernard K."/>
        </authorList>
    </citation>
    <scope>NUCLEOTIDE SEQUENCE [LARGE SCALE GENOMIC DNA]</scope>
    <source>
        <strain evidence="12 13">NML120219</strain>
    </source>
</reference>
<keyword evidence="6 10" id="KW-0653">Protein transport</keyword>
<evidence type="ECO:0000256" key="3">
    <source>
        <dbReference type="ARBA" id="ARBA00022475"/>
    </source>
</evidence>
<evidence type="ECO:0000256" key="9">
    <source>
        <dbReference type="ARBA" id="ARBA00023136"/>
    </source>
</evidence>